<evidence type="ECO:0000256" key="1">
    <source>
        <dbReference type="ARBA" id="ARBA00022801"/>
    </source>
</evidence>
<dbReference type="GO" id="GO:0016787">
    <property type="term" value="F:hydrolase activity"/>
    <property type="evidence" value="ECO:0007669"/>
    <property type="project" value="UniProtKB-KW"/>
</dbReference>
<evidence type="ECO:0000256" key="3">
    <source>
        <dbReference type="SAM" id="MobiDB-lite"/>
    </source>
</evidence>
<proteinExistence type="predicted"/>
<gene>
    <name evidence="5" type="ORF">ABUW04_21365</name>
</gene>
<dbReference type="SUPFAM" id="SSF82171">
    <property type="entry name" value="DPP6 N-terminal domain-like"/>
    <property type="match status" value="1"/>
</dbReference>
<dbReference type="Pfam" id="PF00326">
    <property type="entry name" value="Peptidase_S9"/>
    <property type="match status" value="1"/>
</dbReference>
<evidence type="ECO:0000313" key="6">
    <source>
        <dbReference type="Proteomes" id="UP001592581"/>
    </source>
</evidence>
<dbReference type="EMBL" id="JBEUKS010000007">
    <property type="protein sequence ID" value="MFC1440812.1"/>
    <property type="molecule type" value="Genomic_DNA"/>
</dbReference>
<reference evidence="5 6" key="1">
    <citation type="submission" date="2024-06" db="EMBL/GenBank/DDBJ databases">
        <authorList>
            <person name="Lee S.D."/>
        </authorList>
    </citation>
    <scope>NUCLEOTIDE SEQUENCE [LARGE SCALE GENOMIC DNA]</scope>
    <source>
        <strain evidence="5 6">N1-10</strain>
    </source>
</reference>
<feature type="domain" description="Peptidase S9 prolyl oligopeptidase catalytic" evidence="4">
    <location>
        <begin position="431"/>
        <end position="632"/>
    </location>
</feature>
<keyword evidence="2" id="KW-0645">Protease</keyword>
<dbReference type="SUPFAM" id="SSF53474">
    <property type="entry name" value="alpha/beta-Hydrolases"/>
    <property type="match status" value="1"/>
</dbReference>
<dbReference type="Pfam" id="PF07676">
    <property type="entry name" value="PD40"/>
    <property type="match status" value="1"/>
</dbReference>
<dbReference type="Proteomes" id="UP001592581">
    <property type="component" value="Unassembled WGS sequence"/>
</dbReference>
<comment type="caution">
    <text evidence="5">The sequence shown here is derived from an EMBL/GenBank/DDBJ whole genome shotgun (WGS) entry which is preliminary data.</text>
</comment>
<dbReference type="InterPro" id="IPR011042">
    <property type="entry name" value="6-blade_b-propeller_TolB-like"/>
</dbReference>
<sequence length="632" mass="65876">MTGQHTATQPTASDAPGPDPCLPRHGCAQAATDPTGTAAAYICDRGGVPQLWTGPLSGGGGPRLLDPAPDPVTAVSWSPDGRWIAYTSAPDGAEHGRVLCIRPDGTGRRLLAGANPRAAAYLGCWSRDGSALAVTEVVPVGDGSGHSHGLLAASLVDPEGVRPPRRLATESGAATLRVCDLTPDGRLGLLRRGPRGHREAVLLRLADLVEAGTFPVADGDPWIGRFAPDGRTLWLRSDAEREFAALLAVALDPDGSPGPAGARTVRVAAQRSGADLELLTVAPDGGTALLGWNQQGRSSAELVRLGPEPGAATTMRQIPLPHEVLTSVDADGTGGLLLSLSGSRSRPGIWSLPAAPGAEPQPAPWISEPVPGAVGPRAIGLTARDGLPLSGWYYRAPASGPDDAGPAPCVVHLHGGPESQERPVLEPLFQQLLSRGFDVFAPNVRGSSGFGRSFVDADLGEGRFAAVDDVADCALHLVGLGLADPGRLAVMGRSYGGYLVLAALVRHPELFRTGVDICGISDFATFFAGTEPWIAESAAAKYGHPERDRLLLRQLSPMTGVDALRAPLLAVHGAQDSNVPIGESEQIVAAARARGVTASLLELPDEGHDFVHEQSRALVREKVADWFERHLQ</sequence>
<keyword evidence="2" id="KW-0720">Serine protease</keyword>
<evidence type="ECO:0000256" key="2">
    <source>
        <dbReference type="ARBA" id="ARBA00022825"/>
    </source>
</evidence>
<evidence type="ECO:0000313" key="5">
    <source>
        <dbReference type="EMBL" id="MFC1440812.1"/>
    </source>
</evidence>
<dbReference type="PRINTS" id="PR00862">
    <property type="entry name" value="PROLIGOPTASE"/>
</dbReference>
<accession>A0ABV6XS81</accession>
<dbReference type="InterPro" id="IPR001375">
    <property type="entry name" value="Peptidase_S9_cat"/>
</dbReference>
<dbReference type="Gene3D" id="3.40.50.1820">
    <property type="entry name" value="alpha/beta hydrolase"/>
    <property type="match status" value="1"/>
</dbReference>
<dbReference type="Gene3D" id="2.120.10.30">
    <property type="entry name" value="TolB, C-terminal domain"/>
    <property type="match status" value="1"/>
</dbReference>
<protein>
    <submittedName>
        <fullName evidence="5">Alpha/beta fold hydrolase</fullName>
    </submittedName>
</protein>
<dbReference type="InterPro" id="IPR029058">
    <property type="entry name" value="AB_hydrolase_fold"/>
</dbReference>
<feature type="compositionally biased region" description="Polar residues" evidence="3">
    <location>
        <begin position="1"/>
        <end position="12"/>
    </location>
</feature>
<keyword evidence="1 5" id="KW-0378">Hydrolase</keyword>
<name>A0ABV6XS81_9ACTN</name>
<organism evidence="5 6">
    <name type="scientific">Streptacidiphilus jeojiensis</name>
    <dbReference type="NCBI Taxonomy" id="3229225"/>
    <lineage>
        <taxon>Bacteria</taxon>
        <taxon>Bacillati</taxon>
        <taxon>Actinomycetota</taxon>
        <taxon>Actinomycetes</taxon>
        <taxon>Kitasatosporales</taxon>
        <taxon>Streptomycetaceae</taxon>
        <taxon>Streptacidiphilus</taxon>
    </lineage>
</organism>
<dbReference type="InterPro" id="IPR002470">
    <property type="entry name" value="Peptidase_S9A"/>
</dbReference>
<dbReference type="PANTHER" id="PTHR42776:SF27">
    <property type="entry name" value="DIPEPTIDYL PEPTIDASE FAMILY MEMBER 6"/>
    <property type="match status" value="1"/>
</dbReference>
<keyword evidence="6" id="KW-1185">Reference proteome</keyword>
<dbReference type="InterPro" id="IPR011659">
    <property type="entry name" value="WD40"/>
</dbReference>
<evidence type="ECO:0000259" key="4">
    <source>
        <dbReference type="Pfam" id="PF00326"/>
    </source>
</evidence>
<dbReference type="PANTHER" id="PTHR42776">
    <property type="entry name" value="SERINE PEPTIDASE S9 FAMILY MEMBER"/>
    <property type="match status" value="1"/>
</dbReference>
<feature type="region of interest" description="Disordered" evidence="3">
    <location>
        <begin position="1"/>
        <end position="20"/>
    </location>
</feature>